<organism evidence="1 2">
    <name type="scientific">Candidatus Caccousia avicola</name>
    <dbReference type="NCBI Taxonomy" id="2840721"/>
    <lineage>
        <taxon>Bacteria</taxon>
        <taxon>Bacillati</taxon>
        <taxon>Bacillota</taxon>
        <taxon>Clostridia</taxon>
        <taxon>Eubacteriales</taxon>
        <taxon>Oscillospiraceae</taxon>
        <taxon>Oscillospiraceae incertae sedis</taxon>
        <taxon>Candidatus Caccousia</taxon>
    </lineage>
</organism>
<dbReference type="NCBIfam" id="TIGR01509">
    <property type="entry name" value="HAD-SF-IA-v3"/>
    <property type="match status" value="1"/>
</dbReference>
<dbReference type="AlphaFoldDB" id="A0A9D1AP39"/>
<dbReference type="Gene3D" id="3.40.50.1000">
    <property type="entry name" value="HAD superfamily/HAD-like"/>
    <property type="match status" value="1"/>
</dbReference>
<dbReference type="SUPFAM" id="SSF56784">
    <property type="entry name" value="HAD-like"/>
    <property type="match status" value="1"/>
</dbReference>
<dbReference type="InterPro" id="IPR006439">
    <property type="entry name" value="HAD-SF_hydro_IA"/>
</dbReference>
<reference evidence="1" key="2">
    <citation type="journal article" date="2021" name="PeerJ">
        <title>Extensive microbial diversity within the chicken gut microbiome revealed by metagenomics and culture.</title>
        <authorList>
            <person name="Gilroy R."/>
            <person name="Ravi A."/>
            <person name="Getino M."/>
            <person name="Pursley I."/>
            <person name="Horton D.L."/>
            <person name="Alikhan N.F."/>
            <person name="Baker D."/>
            <person name="Gharbi K."/>
            <person name="Hall N."/>
            <person name="Watson M."/>
            <person name="Adriaenssens E.M."/>
            <person name="Foster-Nyarko E."/>
            <person name="Jarju S."/>
            <person name="Secka A."/>
            <person name="Antonio M."/>
            <person name="Oren A."/>
            <person name="Chaudhuri R.R."/>
            <person name="La Ragione R."/>
            <person name="Hildebrand F."/>
            <person name="Pallen M.J."/>
        </authorList>
    </citation>
    <scope>NUCLEOTIDE SEQUENCE</scope>
    <source>
        <strain evidence="1">ChiSxjej1B13-7958</strain>
    </source>
</reference>
<sequence length="233" mass="25932">MERTIPDLPQQSCLFPGVIFDLDGTLLDSMDVWSRVDKEFLADYGIDVPPDYMEACGAMSFRETAEYTIARFSLPAKPEELMERWLEMAREEYALHVSLKPGAAELLQKLHRCGVRLAVATASRREHFLPCLERHGILSLFDELVTTDDAGCGKNSPDIFHLTASRLGLSPADCAVFEDTLPAAKSALAADCVPFGVWEKHSENAKPEMQRVCRGYFSSLLDACSSPLLWKEG</sequence>
<dbReference type="PANTHER" id="PTHR18901:SF38">
    <property type="entry name" value="PSEUDOURIDINE-5'-PHOSPHATASE"/>
    <property type="match status" value="1"/>
</dbReference>
<dbReference type="GO" id="GO:0016791">
    <property type="term" value="F:phosphatase activity"/>
    <property type="evidence" value="ECO:0007669"/>
    <property type="project" value="TreeGrafter"/>
</dbReference>
<dbReference type="SFLD" id="SFLDS00003">
    <property type="entry name" value="Haloacid_Dehalogenase"/>
    <property type="match status" value="1"/>
</dbReference>
<evidence type="ECO:0000313" key="2">
    <source>
        <dbReference type="Proteomes" id="UP000824242"/>
    </source>
</evidence>
<accession>A0A9D1AP39</accession>
<dbReference type="InterPro" id="IPR036412">
    <property type="entry name" value="HAD-like_sf"/>
</dbReference>
<dbReference type="InterPro" id="IPR023198">
    <property type="entry name" value="PGP-like_dom2"/>
</dbReference>
<evidence type="ECO:0000313" key="1">
    <source>
        <dbReference type="EMBL" id="HIR47733.1"/>
    </source>
</evidence>
<dbReference type="Gene3D" id="1.10.150.240">
    <property type="entry name" value="Putative phosphatase, domain 2"/>
    <property type="match status" value="1"/>
</dbReference>
<reference evidence="1" key="1">
    <citation type="submission" date="2020-10" db="EMBL/GenBank/DDBJ databases">
        <authorList>
            <person name="Gilroy R."/>
        </authorList>
    </citation>
    <scope>NUCLEOTIDE SEQUENCE</scope>
    <source>
        <strain evidence="1">ChiSxjej1B13-7958</strain>
    </source>
</reference>
<protein>
    <submittedName>
        <fullName evidence="1">HAD family phosphatase</fullName>
    </submittedName>
</protein>
<dbReference type="CDD" id="cd07505">
    <property type="entry name" value="HAD_BPGM-like"/>
    <property type="match status" value="1"/>
</dbReference>
<dbReference type="PANTHER" id="PTHR18901">
    <property type="entry name" value="2-DEOXYGLUCOSE-6-PHOSPHATE PHOSPHATASE 2"/>
    <property type="match status" value="1"/>
</dbReference>
<proteinExistence type="predicted"/>
<dbReference type="EMBL" id="DVGZ01000095">
    <property type="protein sequence ID" value="HIR47733.1"/>
    <property type="molecule type" value="Genomic_DNA"/>
</dbReference>
<dbReference type="Pfam" id="PF00702">
    <property type="entry name" value="Hydrolase"/>
    <property type="match status" value="1"/>
</dbReference>
<dbReference type="SFLD" id="SFLDG01129">
    <property type="entry name" value="C1.5:_HAD__Beta-PGM__Phosphata"/>
    <property type="match status" value="1"/>
</dbReference>
<gene>
    <name evidence="1" type="ORF">IAB89_08795</name>
</gene>
<dbReference type="PRINTS" id="PR00413">
    <property type="entry name" value="HADHALOGNASE"/>
</dbReference>
<name>A0A9D1AP39_9FIRM</name>
<comment type="caution">
    <text evidence="1">The sequence shown here is derived from an EMBL/GenBank/DDBJ whole genome shotgun (WGS) entry which is preliminary data.</text>
</comment>
<dbReference type="Proteomes" id="UP000824242">
    <property type="component" value="Unassembled WGS sequence"/>
</dbReference>
<dbReference type="InterPro" id="IPR023214">
    <property type="entry name" value="HAD_sf"/>
</dbReference>